<evidence type="ECO:0000256" key="4">
    <source>
        <dbReference type="ARBA" id="ARBA00023295"/>
    </source>
</evidence>
<protein>
    <recommendedName>
        <fullName evidence="2 5">Alpha-galactosidase</fullName>
        <ecNumber evidence="2 5">3.2.1.22</ecNumber>
    </recommendedName>
</protein>
<dbReference type="Gene3D" id="3.20.20.70">
    <property type="entry name" value="Aldolase class I"/>
    <property type="match status" value="1"/>
</dbReference>
<dbReference type="SUPFAM" id="SSF51445">
    <property type="entry name" value="(Trans)glycosidases"/>
    <property type="match status" value="1"/>
</dbReference>
<evidence type="ECO:0000256" key="2">
    <source>
        <dbReference type="ARBA" id="ARBA00012755"/>
    </source>
</evidence>
<keyword evidence="3 5" id="KW-0378">Hydrolase</keyword>
<name>A0A4R6J7A1_9ACTN</name>
<dbReference type="GO" id="GO:0016052">
    <property type="term" value="P:carbohydrate catabolic process"/>
    <property type="evidence" value="ECO:0007669"/>
    <property type="project" value="InterPro"/>
</dbReference>
<evidence type="ECO:0000256" key="1">
    <source>
        <dbReference type="ARBA" id="ARBA00001255"/>
    </source>
</evidence>
<sequence length="702" mass="78929">MTISFEGRVLLLTTPNTSYSAYLGADDDIPIHTYWGPRITPADAAYLATSTAARLADEWPSFRSAANGHEEYPLDGRLQFGRAALSLEFAGVRSTEWSFAECLVHDDRHVELRFDLRQRDVSVGLHYRLYDDSDVIDRWVTVRNDSPSDVVEVHRLDSAAWVLPEQAQYRMSHLTGRWAAETRLSRTELSEGRFVLESRRGITSHHANPWFAIDDGTATEEHGEVYSAALHWSGSWRLLAQRELDEPVQVLFGWGYEDLGPRPLEPGEQLESPVSSGLFSTGGFGTASRAWHAFALDHVLPRSGETRPVLFNSWEATGFDVDEASQVELANQAADLGCELFVLDDGWFGQRVNDRTGLGDWTVNPNRFPNGLQPLISKVHALGMGFGLWVEPEMVNPDSDLYRAHPDWVYHFEGREPALMRHQLVLNLARLDVAHWVLGELDALLSAHDIQFVKWDMNRPFTDTGWPAEPSRQGRIWFDHVTSVYAIIDALREKHPGVAFEACSGGGGRVDLGMMARTDQFWASDNTDALDRRYIQHGFSQVYPARTMSCWVTDLPTFINKRQVPLTYRFRVAMAGVLGVGGDLTEWTAEELELARELIDQYKQIRPVVQHGLQYRLGEPGRSASAVQYVTRDRRESVVLVYQEAQQYDSTPRPIRLQGLDPAASYRFDDGTTLSGAALMAHGLTPTLTGDYASQLIRLVSP</sequence>
<feature type="binding site" evidence="7">
    <location>
        <begin position="344"/>
        <end position="345"/>
    </location>
    <ligand>
        <name>substrate</name>
    </ligand>
</feature>
<dbReference type="InterPro" id="IPR013785">
    <property type="entry name" value="Aldolase_TIM"/>
</dbReference>
<keyword evidence="11" id="KW-1185">Reference proteome</keyword>
<keyword evidence="4 5" id="KW-0326">Glycosidase</keyword>
<dbReference type="GO" id="GO:0004557">
    <property type="term" value="F:alpha-galactosidase activity"/>
    <property type="evidence" value="ECO:0007669"/>
    <property type="project" value="UniProtKB-UniRule"/>
</dbReference>
<dbReference type="CDD" id="cd14791">
    <property type="entry name" value="GH36"/>
    <property type="match status" value="1"/>
</dbReference>
<dbReference type="Pfam" id="PF16875">
    <property type="entry name" value="Glyco_hydro_36N"/>
    <property type="match status" value="1"/>
</dbReference>
<comment type="similarity">
    <text evidence="5">Belongs to the glycosyl hydrolase.</text>
</comment>
<comment type="catalytic activity">
    <reaction evidence="1 5">
        <text>Hydrolysis of terminal, non-reducing alpha-D-galactose residues in alpha-D-galactosides, including galactose oligosaccharides, galactomannans and galactolipids.</text>
        <dbReference type="EC" id="3.2.1.22"/>
    </reaction>
</comment>
<evidence type="ECO:0000313" key="10">
    <source>
        <dbReference type="EMBL" id="TDO30185.1"/>
    </source>
</evidence>
<dbReference type="EC" id="3.2.1.22" evidence="2 5"/>
<feature type="binding site" evidence="7">
    <location>
        <position position="503"/>
    </location>
    <ligand>
        <name>substrate</name>
    </ligand>
</feature>
<dbReference type="Pfam" id="PF02065">
    <property type="entry name" value="Melibiase"/>
    <property type="match status" value="1"/>
</dbReference>
<dbReference type="InterPro" id="IPR038417">
    <property type="entry name" value="Alpga-gal_N_sf"/>
</dbReference>
<evidence type="ECO:0000259" key="9">
    <source>
        <dbReference type="Pfam" id="PF16875"/>
    </source>
</evidence>
<dbReference type="OrthoDB" id="9758822at2"/>
<dbReference type="InterPro" id="IPR013780">
    <property type="entry name" value="Glyco_hydro_b"/>
</dbReference>
<dbReference type="FunFam" id="3.20.20.70:FF:000118">
    <property type="entry name" value="Alpha-galactosidase"/>
    <property type="match status" value="1"/>
</dbReference>
<evidence type="ECO:0000256" key="3">
    <source>
        <dbReference type="ARBA" id="ARBA00022801"/>
    </source>
</evidence>
<dbReference type="Proteomes" id="UP000295388">
    <property type="component" value="Unassembled WGS sequence"/>
</dbReference>
<evidence type="ECO:0000313" key="11">
    <source>
        <dbReference type="Proteomes" id="UP000295388"/>
    </source>
</evidence>
<evidence type="ECO:0000256" key="7">
    <source>
        <dbReference type="PIRSR" id="PIRSR005536-2"/>
    </source>
</evidence>
<feature type="binding site" evidence="7">
    <location>
        <position position="178"/>
    </location>
    <ligand>
        <name>substrate</name>
    </ligand>
</feature>
<evidence type="ECO:0000256" key="5">
    <source>
        <dbReference type="PIRNR" id="PIRNR005536"/>
    </source>
</evidence>
<feature type="binding site" evidence="7">
    <location>
        <begin position="454"/>
        <end position="458"/>
    </location>
    <ligand>
        <name>substrate</name>
    </ligand>
</feature>
<dbReference type="PANTHER" id="PTHR43053:SF3">
    <property type="entry name" value="ALPHA-GALACTOSIDASE C-RELATED"/>
    <property type="match status" value="1"/>
</dbReference>
<dbReference type="InterPro" id="IPR031705">
    <property type="entry name" value="Glyco_hydro_36_C"/>
</dbReference>
<reference evidence="10 11" key="1">
    <citation type="submission" date="2019-03" db="EMBL/GenBank/DDBJ databases">
        <title>Genomic Encyclopedia of Type Strains, Phase III (KMG-III): the genomes of soil and plant-associated and newly described type strains.</title>
        <authorList>
            <person name="Whitman W."/>
        </authorList>
    </citation>
    <scope>NUCLEOTIDE SEQUENCE [LARGE SCALE GENOMIC DNA]</scope>
    <source>
        <strain evidence="10 11">VKM Ac-2527</strain>
    </source>
</reference>
<organism evidence="10 11">
    <name type="scientific">Kribbella caucasensis</name>
    <dbReference type="NCBI Taxonomy" id="2512215"/>
    <lineage>
        <taxon>Bacteria</taxon>
        <taxon>Bacillati</taxon>
        <taxon>Actinomycetota</taxon>
        <taxon>Actinomycetes</taxon>
        <taxon>Propionibacteriales</taxon>
        <taxon>Kribbellaceae</taxon>
        <taxon>Kribbella</taxon>
    </lineage>
</organism>
<dbReference type="Pfam" id="PF16874">
    <property type="entry name" value="Glyco_hydro_36C"/>
    <property type="match status" value="1"/>
</dbReference>
<dbReference type="InterPro" id="IPR002252">
    <property type="entry name" value="Glyco_hydro_36"/>
</dbReference>
<dbReference type="PANTHER" id="PTHR43053">
    <property type="entry name" value="GLYCOSIDASE FAMILY 31"/>
    <property type="match status" value="1"/>
</dbReference>
<dbReference type="AlphaFoldDB" id="A0A4R6J7A1"/>
<dbReference type="RefSeq" id="WP_133805726.1">
    <property type="nucleotide sequence ID" value="NZ_SNWQ01000040.1"/>
</dbReference>
<feature type="active site" description="Proton donor" evidence="6">
    <location>
        <position position="525"/>
    </location>
</feature>
<gene>
    <name evidence="10" type="ORF">EV643_14016</name>
</gene>
<comment type="caution">
    <text evidence="10">The sequence shown here is derived from an EMBL/GenBank/DDBJ whole genome shotgun (WGS) entry which is preliminary data.</text>
</comment>
<dbReference type="PIRSF" id="PIRSF005536">
    <property type="entry name" value="Agal"/>
    <property type="match status" value="1"/>
</dbReference>
<dbReference type="PRINTS" id="PR00743">
    <property type="entry name" value="GLHYDRLASE36"/>
</dbReference>
<feature type="binding site" evidence="7">
    <location>
        <position position="525"/>
    </location>
    <ligand>
        <name>substrate</name>
    </ligand>
</feature>
<feature type="domain" description="Glycosyl hydrolase family 36 N-terminal" evidence="9">
    <location>
        <begin position="30"/>
        <end position="259"/>
    </location>
</feature>
<feature type="active site" description="Nucleophile" evidence="6">
    <location>
        <position position="456"/>
    </location>
</feature>
<evidence type="ECO:0000259" key="8">
    <source>
        <dbReference type="Pfam" id="PF16874"/>
    </source>
</evidence>
<dbReference type="Gene3D" id="2.60.40.1180">
    <property type="entry name" value="Golgi alpha-mannosidase II"/>
    <property type="match status" value="1"/>
</dbReference>
<dbReference type="EMBL" id="SNWQ01000040">
    <property type="protein sequence ID" value="TDO30185.1"/>
    <property type="molecule type" value="Genomic_DNA"/>
</dbReference>
<dbReference type="InterPro" id="IPR050985">
    <property type="entry name" value="Alpha-glycosidase_related"/>
</dbReference>
<feature type="binding site" evidence="7">
    <location>
        <position position="421"/>
    </location>
    <ligand>
        <name>substrate</name>
    </ligand>
</feature>
<accession>A0A4R6J7A1</accession>
<feature type="domain" description="Glycosyl hydrolase family 36 C-terminal" evidence="8">
    <location>
        <begin position="625"/>
        <end position="699"/>
    </location>
</feature>
<dbReference type="InterPro" id="IPR017853">
    <property type="entry name" value="GH"/>
</dbReference>
<proteinExistence type="inferred from homology"/>
<evidence type="ECO:0000256" key="6">
    <source>
        <dbReference type="PIRSR" id="PIRSR005536-1"/>
    </source>
</evidence>
<dbReference type="InterPro" id="IPR031704">
    <property type="entry name" value="Glyco_hydro_36_N"/>
</dbReference>
<dbReference type="Gene3D" id="2.70.98.60">
    <property type="entry name" value="alpha-galactosidase from lactobacil brevis"/>
    <property type="match status" value="1"/>
</dbReference>